<name>A0AAN6SL28_9PEZI</name>
<proteinExistence type="predicted"/>
<keyword evidence="3" id="KW-1185">Reference proteome</keyword>
<sequence>QRNARPQAKAKQLDPRTRTDPVSWSTTFRNTWAIICQSVTGALGTDSDWVRGVRTHIMVLLETDQFQLGQASCLLISDVTHHPW</sequence>
<gene>
    <name evidence="2" type="ORF">QBC32DRAFT_194029</name>
</gene>
<accession>A0AAN6SL28</accession>
<comment type="caution">
    <text evidence="2">The sequence shown here is derived from an EMBL/GenBank/DDBJ whole genome shotgun (WGS) entry which is preliminary data.</text>
</comment>
<feature type="region of interest" description="Disordered" evidence="1">
    <location>
        <begin position="1"/>
        <end position="22"/>
    </location>
</feature>
<dbReference type="Proteomes" id="UP001303222">
    <property type="component" value="Unassembled WGS sequence"/>
</dbReference>
<organism evidence="2 3">
    <name type="scientific">Pseudoneurospora amorphoporcata</name>
    <dbReference type="NCBI Taxonomy" id="241081"/>
    <lineage>
        <taxon>Eukaryota</taxon>
        <taxon>Fungi</taxon>
        <taxon>Dikarya</taxon>
        <taxon>Ascomycota</taxon>
        <taxon>Pezizomycotina</taxon>
        <taxon>Sordariomycetes</taxon>
        <taxon>Sordariomycetidae</taxon>
        <taxon>Sordariales</taxon>
        <taxon>Sordariaceae</taxon>
        <taxon>Pseudoneurospora</taxon>
    </lineage>
</organism>
<evidence type="ECO:0000313" key="3">
    <source>
        <dbReference type="Proteomes" id="UP001303222"/>
    </source>
</evidence>
<feature type="non-terminal residue" evidence="2">
    <location>
        <position position="1"/>
    </location>
</feature>
<reference evidence="2" key="1">
    <citation type="journal article" date="2023" name="Mol. Phylogenet. Evol.">
        <title>Genome-scale phylogeny and comparative genomics of the fungal order Sordariales.</title>
        <authorList>
            <person name="Hensen N."/>
            <person name="Bonometti L."/>
            <person name="Westerberg I."/>
            <person name="Brannstrom I.O."/>
            <person name="Guillou S."/>
            <person name="Cros-Aarteil S."/>
            <person name="Calhoun S."/>
            <person name="Haridas S."/>
            <person name="Kuo A."/>
            <person name="Mondo S."/>
            <person name="Pangilinan J."/>
            <person name="Riley R."/>
            <person name="LaButti K."/>
            <person name="Andreopoulos B."/>
            <person name="Lipzen A."/>
            <person name="Chen C."/>
            <person name="Yan M."/>
            <person name="Daum C."/>
            <person name="Ng V."/>
            <person name="Clum A."/>
            <person name="Steindorff A."/>
            <person name="Ohm R.A."/>
            <person name="Martin F."/>
            <person name="Silar P."/>
            <person name="Natvig D.O."/>
            <person name="Lalanne C."/>
            <person name="Gautier V."/>
            <person name="Ament-Velasquez S.L."/>
            <person name="Kruys A."/>
            <person name="Hutchinson M.I."/>
            <person name="Powell A.J."/>
            <person name="Barry K."/>
            <person name="Miller A.N."/>
            <person name="Grigoriev I.V."/>
            <person name="Debuchy R."/>
            <person name="Gladieux P."/>
            <person name="Hiltunen Thoren M."/>
            <person name="Johannesson H."/>
        </authorList>
    </citation>
    <scope>NUCLEOTIDE SEQUENCE</scope>
    <source>
        <strain evidence="2">CBS 626.80</strain>
    </source>
</reference>
<evidence type="ECO:0000256" key="1">
    <source>
        <dbReference type="SAM" id="MobiDB-lite"/>
    </source>
</evidence>
<reference evidence="2" key="2">
    <citation type="submission" date="2023-06" db="EMBL/GenBank/DDBJ databases">
        <authorList>
            <consortium name="Lawrence Berkeley National Laboratory"/>
            <person name="Mondo S.J."/>
            <person name="Hensen N."/>
            <person name="Bonometti L."/>
            <person name="Westerberg I."/>
            <person name="Brannstrom I.O."/>
            <person name="Guillou S."/>
            <person name="Cros-Aarteil S."/>
            <person name="Calhoun S."/>
            <person name="Haridas S."/>
            <person name="Kuo A."/>
            <person name="Pangilinan J."/>
            <person name="Riley R."/>
            <person name="Labutti K."/>
            <person name="Andreopoulos B."/>
            <person name="Lipzen A."/>
            <person name="Chen C."/>
            <person name="Yanf M."/>
            <person name="Daum C."/>
            <person name="Ng V."/>
            <person name="Clum A."/>
            <person name="Steindorff A."/>
            <person name="Ohm R."/>
            <person name="Martin F."/>
            <person name="Silar P."/>
            <person name="Natvig D."/>
            <person name="Lalanne C."/>
            <person name="Gautier V."/>
            <person name="Ament-Velasquez S.L."/>
            <person name="Kruys A."/>
            <person name="Hutchinson M.I."/>
            <person name="Powell A.J."/>
            <person name="Barry K."/>
            <person name="Miller A.N."/>
            <person name="Grigoriev I.V."/>
            <person name="Debuchy R."/>
            <person name="Gladieux P."/>
            <person name="Thoren M.H."/>
            <person name="Johannesson H."/>
        </authorList>
    </citation>
    <scope>NUCLEOTIDE SEQUENCE</scope>
    <source>
        <strain evidence="2">CBS 626.80</strain>
    </source>
</reference>
<feature type="non-terminal residue" evidence="2">
    <location>
        <position position="84"/>
    </location>
</feature>
<protein>
    <submittedName>
        <fullName evidence="2">Uncharacterized protein</fullName>
    </submittedName>
</protein>
<dbReference type="AlphaFoldDB" id="A0AAN6SL28"/>
<dbReference type="EMBL" id="MU859061">
    <property type="protein sequence ID" value="KAK3957006.1"/>
    <property type="molecule type" value="Genomic_DNA"/>
</dbReference>
<evidence type="ECO:0000313" key="2">
    <source>
        <dbReference type="EMBL" id="KAK3957006.1"/>
    </source>
</evidence>